<dbReference type="InterPro" id="IPR036770">
    <property type="entry name" value="Ankyrin_rpt-contain_sf"/>
</dbReference>
<gene>
    <name evidence="6" type="ORF">BOX15_Mlig022203g2</name>
</gene>
<comment type="caution">
    <text evidence="6">The sequence shown here is derived from an EMBL/GenBank/DDBJ whole genome shotgun (WGS) entry which is preliminary data.</text>
</comment>
<dbReference type="GO" id="GO:0005524">
    <property type="term" value="F:ATP binding"/>
    <property type="evidence" value="ECO:0007669"/>
    <property type="project" value="InterPro"/>
</dbReference>
<reference evidence="6 7" key="1">
    <citation type="submission" date="2017-06" db="EMBL/GenBank/DDBJ databases">
        <title>A platform for efficient transgenesis in Macrostomum lignano, a flatworm model organism for stem cell research.</title>
        <authorList>
            <person name="Berezikov E."/>
        </authorList>
    </citation>
    <scope>NUCLEOTIDE SEQUENCE [LARGE SCALE GENOMIC DNA]</scope>
    <source>
        <strain evidence="6">DV1</strain>
        <tissue evidence="6">Whole organism</tissue>
    </source>
</reference>
<dbReference type="GO" id="GO:0004672">
    <property type="term" value="F:protein kinase activity"/>
    <property type="evidence" value="ECO:0007669"/>
    <property type="project" value="InterPro"/>
</dbReference>
<dbReference type="SUPFAM" id="SSF56112">
    <property type="entry name" value="Protein kinase-like (PK-like)"/>
    <property type="match status" value="1"/>
</dbReference>
<dbReference type="Gene3D" id="1.10.510.10">
    <property type="entry name" value="Transferase(Phosphotransferase) domain 1"/>
    <property type="match status" value="1"/>
</dbReference>
<feature type="region of interest" description="Disordered" evidence="4">
    <location>
        <begin position="203"/>
        <end position="237"/>
    </location>
</feature>
<dbReference type="STRING" id="282301.A0A267H4H6"/>
<evidence type="ECO:0000256" key="4">
    <source>
        <dbReference type="SAM" id="MobiDB-lite"/>
    </source>
</evidence>
<keyword evidence="1" id="KW-0677">Repeat</keyword>
<evidence type="ECO:0000256" key="1">
    <source>
        <dbReference type="ARBA" id="ARBA00022737"/>
    </source>
</evidence>
<dbReference type="PANTHER" id="PTHR24198:SF165">
    <property type="entry name" value="ANKYRIN REPEAT-CONTAINING PROTEIN-RELATED"/>
    <property type="match status" value="1"/>
</dbReference>
<dbReference type="InterPro" id="IPR001245">
    <property type="entry name" value="Ser-Thr/Tyr_kinase_cat_dom"/>
</dbReference>
<dbReference type="EMBL" id="NIVC01000032">
    <property type="protein sequence ID" value="PAA93166.1"/>
    <property type="molecule type" value="Genomic_DNA"/>
</dbReference>
<feature type="repeat" description="ANK" evidence="3">
    <location>
        <begin position="68"/>
        <end position="100"/>
    </location>
</feature>
<organism evidence="6 7">
    <name type="scientific">Macrostomum lignano</name>
    <dbReference type="NCBI Taxonomy" id="282301"/>
    <lineage>
        <taxon>Eukaryota</taxon>
        <taxon>Metazoa</taxon>
        <taxon>Spiralia</taxon>
        <taxon>Lophotrochozoa</taxon>
        <taxon>Platyhelminthes</taxon>
        <taxon>Rhabditophora</taxon>
        <taxon>Macrostomorpha</taxon>
        <taxon>Macrostomida</taxon>
        <taxon>Macrostomidae</taxon>
        <taxon>Macrostomum</taxon>
    </lineage>
</organism>
<name>A0A267H4H6_9PLAT</name>
<evidence type="ECO:0000256" key="2">
    <source>
        <dbReference type="ARBA" id="ARBA00023043"/>
    </source>
</evidence>
<dbReference type="Pfam" id="PF12796">
    <property type="entry name" value="Ank_2"/>
    <property type="match status" value="1"/>
</dbReference>
<dbReference type="InterPro" id="IPR002110">
    <property type="entry name" value="Ankyrin_rpt"/>
</dbReference>
<feature type="repeat" description="ANK" evidence="3">
    <location>
        <begin position="101"/>
        <end position="127"/>
    </location>
</feature>
<proteinExistence type="predicted"/>
<evidence type="ECO:0000259" key="5">
    <source>
        <dbReference type="PROSITE" id="PS50011"/>
    </source>
</evidence>
<dbReference type="InterPro" id="IPR011009">
    <property type="entry name" value="Kinase-like_dom_sf"/>
</dbReference>
<evidence type="ECO:0000313" key="6">
    <source>
        <dbReference type="EMBL" id="PAA93166.1"/>
    </source>
</evidence>
<dbReference type="AlphaFoldDB" id="A0A267H4H6"/>
<evidence type="ECO:0000256" key="3">
    <source>
        <dbReference type="PROSITE-ProRule" id="PRU00023"/>
    </source>
</evidence>
<feature type="compositionally biased region" description="Polar residues" evidence="4">
    <location>
        <begin position="203"/>
        <end position="214"/>
    </location>
</feature>
<accession>A0A267H4H6</accession>
<evidence type="ECO:0000313" key="7">
    <source>
        <dbReference type="Proteomes" id="UP000215902"/>
    </source>
</evidence>
<dbReference type="Proteomes" id="UP000215902">
    <property type="component" value="Unassembled WGS sequence"/>
</dbReference>
<dbReference type="InterPro" id="IPR000719">
    <property type="entry name" value="Prot_kinase_dom"/>
</dbReference>
<dbReference type="PROSITE" id="PS50088">
    <property type="entry name" value="ANK_REPEAT"/>
    <property type="match status" value="2"/>
</dbReference>
<feature type="domain" description="Protein kinase" evidence="5">
    <location>
        <begin position="251"/>
        <end position="560"/>
    </location>
</feature>
<dbReference type="Pfam" id="PF07714">
    <property type="entry name" value="PK_Tyr_Ser-Thr"/>
    <property type="match status" value="1"/>
</dbReference>
<dbReference type="SMART" id="SM00248">
    <property type="entry name" value="ANK"/>
    <property type="match status" value="3"/>
</dbReference>
<dbReference type="Gene3D" id="1.25.40.20">
    <property type="entry name" value="Ankyrin repeat-containing domain"/>
    <property type="match status" value="1"/>
</dbReference>
<dbReference type="PROSITE" id="PS50297">
    <property type="entry name" value="ANK_REP_REGION"/>
    <property type="match status" value="2"/>
</dbReference>
<keyword evidence="7" id="KW-1185">Reference proteome</keyword>
<protein>
    <recommendedName>
        <fullName evidence="5">Protein kinase domain-containing protein</fullName>
    </recommendedName>
</protein>
<dbReference type="OrthoDB" id="6718656at2759"/>
<dbReference type="PIRSF" id="PIRSF000654">
    <property type="entry name" value="Integrin-linked_kinase"/>
    <property type="match status" value="1"/>
</dbReference>
<keyword evidence="2 3" id="KW-0040">ANK repeat</keyword>
<sequence>MDDVVSWVRSNDAIRVRHWLDDPQHDPSWTDDHQFTLLHWAAWEGHIGLADMLATRGGGGGVDAKNAGGDTPLHAAASHGHSQLVRRLLQLRAQVDATNEHGNTPLHYACFNNYPETALELLMAAAAAGRSGSTPATPLGRENRYGQAPIDLARQSLAVELRNAAVSLGLDPDRRQPWFPTSVSSSDSFATLGRSILVSRQQSGVTSSNRSTENLAVDCRSPEPPLSPAANLTGPPTLLNRQISRQLGKQLRLIRPMSIASSGFVGVGGGRSQLWLGVWLGDQAVAEAQVAVRVYRLMHNVAVDMTERVARLRRELTQLAPRLRVLNCPQIQPLLAANVVDGVDGGNHSGGLRLTLVSGYLQLGSLYWLLHGNKQGEKIEIDKLRIAKFALDIATGMDYLSRMDPPLGCYQLNSKSIVIDDNLTAKLSLSNCRFPVGPGGLRGGSLQQRQPAWQSPESLAKPEENVNTAAAHMWSYGVLLWELGTQQVPFSGLLPMEVGLLIASKGLRLPVEALDKTAGAAAAAGQTGDGAARWMARLFAMATNELPGSRPRFQALLPVLAKIAIAAERSAVAS</sequence>
<dbReference type="PROSITE" id="PS50011">
    <property type="entry name" value="PROTEIN_KINASE_DOM"/>
    <property type="match status" value="1"/>
</dbReference>
<dbReference type="SUPFAM" id="SSF48403">
    <property type="entry name" value="Ankyrin repeat"/>
    <property type="match status" value="1"/>
</dbReference>
<dbReference type="PANTHER" id="PTHR24198">
    <property type="entry name" value="ANKYRIN REPEAT AND PROTEIN KINASE DOMAIN-CONTAINING PROTEIN"/>
    <property type="match status" value="1"/>
</dbReference>